<accession>A0ABC9GXF0</accession>
<reference evidence="1 2" key="1">
    <citation type="submission" date="2024-10" db="EMBL/GenBank/DDBJ databases">
        <authorList>
            <person name="Ryan C."/>
        </authorList>
    </citation>
    <scope>NUCLEOTIDE SEQUENCE [LARGE SCALE GENOMIC DNA]</scope>
</reference>
<dbReference type="Proteomes" id="UP001497457">
    <property type="component" value="Unassembled WGS sequence"/>
</dbReference>
<dbReference type="PANTHER" id="PTHR36478:SF18">
    <property type="entry name" value="LISH DOMAIN-CONTAINING PROTEIN"/>
    <property type="match status" value="1"/>
</dbReference>
<comment type="caution">
    <text evidence="1">The sequence shown here is derived from an EMBL/GenBank/DDBJ whole genome shotgun (WGS) entry which is preliminary data.</text>
</comment>
<gene>
    <name evidence="1" type="ORF">URODEC1_LOCUS120766</name>
</gene>
<dbReference type="AlphaFoldDB" id="A0ABC9GXF0"/>
<keyword evidence="2" id="KW-1185">Reference proteome</keyword>
<protein>
    <submittedName>
        <fullName evidence="1">Uncharacterized protein</fullName>
    </submittedName>
</protein>
<organism evidence="1 2">
    <name type="scientific">Urochloa decumbens</name>
    <dbReference type="NCBI Taxonomy" id="240449"/>
    <lineage>
        <taxon>Eukaryota</taxon>
        <taxon>Viridiplantae</taxon>
        <taxon>Streptophyta</taxon>
        <taxon>Embryophyta</taxon>
        <taxon>Tracheophyta</taxon>
        <taxon>Spermatophyta</taxon>
        <taxon>Magnoliopsida</taxon>
        <taxon>Liliopsida</taxon>
        <taxon>Poales</taxon>
        <taxon>Poaceae</taxon>
        <taxon>PACMAD clade</taxon>
        <taxon>Panicoideae</taxon>
        <taxon>Panicodae</taxon>
        <taxon>Paniceae</taxon>
        <taxon>Melinidinae</taxon>
        <taxon>Urochloa</taxon>
    </lineage>
</organism>
<proteinExistence type="predicted"/>
<dbReference type="PANTHER" id="PTHR36478">
    <property type="entry name" value="OS04G0614237 PROTEIN-RELATED"/>
    <property type="match status" value="1"/>
</dbReference>
<name>A0ABC9GXF0_9POAL</name>
<evidence type="ECO:0000313" key="1">
    <source>
        <dbReference type="EMBL" id="CAM0147315.1"/>
    </source>
</evidence>
<sequence>MARRRRSGDCDGEGHLSGLMTSRLRLRRMLCLLKHHGLSAAARKVGKATLLFFDAGHMEQLMRMGNWDRADSYLQSFLPQDRSMESMDLILHLNNARIIAAVAAGGPDAAMHASTFDDQDLYQSPHTDKFRKLLHKMHADQPRSFMLWQKMAPGVVSTAMRLVANCPELKDKLQLPRDSPMPWEVTPLIGAQGYQRRRRIKAADRTPADVLSRAFLRRKRQHMIRETNASSGVIDASSTCAALNMKTEQIAPKPIFPGEHRTIECEERCTEAGRRSTLMQSLI</sequence>
<dbReference type="EMBL" id="CAXIPR030000809">
    <property type="protein sequence ID" value="CAM0147315.1"/>
    <property type="molecule type" value="Genomic_DNA"/>
</dbReference>
<evidence type="ECO:0000313" key="2">
    <source>
        <dbReference type="Proteomes" id="UP001497457"/>
    </source>
</evidence>